<evidence type="ECO:0000313" key="1">
    <source>
        <dbReference type="EMBL" id="KAJ8026557.1"/>
    </source>
</evidence>
<gene>
    <name evidence="1" type="ORF">HOLleu_31421</name>
</gene>
<dbReference type="Proteomes" id="UP001152320">
    <property type="component" value="Chromosome 16"/>
</dbReference>
<evidence type="ECO:0000313" key="2">
    <source>
        <dbReference type="Proteomes" id="UP001152320"/>
    </source>
</evidence>
<proteinExistence type="predicted"/>
<protein>
    <submittedName>
        <fullName evidence="1">Uncharacterized protein</fullName>
    </submittedName>
</protein>
<dbReference type="AlphaFoldDB" id="A0A9Q0YQ81"/>
<keyword evidence="2" id="KW-1185">Reference proteome</keyword>
<accession>A0A9Q0YQ81</accession>
<comment type="caution">
    <text evidence="1">The sequence shown here is derived from an EMBL/GenBank/DDBJ whole genome shotgun (WGS) entry which is preliminary data.</text>
</comment>
<dbReference type="EMBL" id="JAIZAY010000016">
    <property type="protein sequence ID" value="KAJ8026557.1"/>
    <property type="molecule type" value="Genomic_DNA"/>
</dbReference>
<organism evidence="1 2">
    <name type="scientific">Holothuria leucospilota</name>
    <name type="common">Black long sea cucumber</name>
    <name type="synonym">Mertensiothuria leucospilota</name>
    <dbReference type="NCBI Taxonomy" id="206669"/>
    <lineage>
        <taxon>Eukaryota</taxon>
        <taxon>Metazoa</taxon>
        <taxon>Echinodermata</taxon>
        <taxon>Eleutherozoa</taxon>
        <taxon>Echinozoa</taxon>
        <taxon>Holothuroidea</taxon>
        <taxon>Aspidochirotacea</taxon>
        <taxon>Aspidochirotida</taxon>
        <taxon>Holothuriidae</taxon>
        <taxon>Holothuria</taxon>
    </lineage>
</organism>
<reference evidence="1" key="1">
    <citation type="submission" date="2021-10" db="EMBL/GenBank/DDBJ databases">
        <title>Tropical sea cucumber genome reveals ecological adaptation and Cuvierian tubules defense mechanism.</title>
        <authorList>
            <person name="Chen T."/>
        </authorList>
    </citation>
    <scope>NUCLEOTIDE SEQUENCE</scope>
    <source>
        <strain evidence="1">Nanhai2018</strain>
        <tissue evidence="1">Muscle</tissue>
    </source>
</reference>
<name>A0A9Q0YQ81_HOLLE</name>
<sequence>MEPSFGNPNYVWIVYGNMSKELTELIEKAANTGKHDLHSTNCPIYMLPLVTNTITLSTIKLRKPPFLADLTPDSSLTPENQQP</sequence>